<proteinExistence type="predicted"/>
<keyword evidence="9" id="KW-1185">Reference proteome</keyword>
<sequence length="860" mass="85743">MSALSTGTELRRFRKGLVPKLAIIAMVLIPLLYGALYLWAFWDPTGRLDNLPVALVNEDQSVEVDGTTVDAGDQVTDELVKSGDLKWEETDAATALQGVKDGRYYFAVSIPKDFSQQIASAAGDDPAQAKINVTYNDANSFLATTLGRSAMTQVESAVREKISDQAVDKVLVGLSDARDGFAQGSDGALQLADAGEKITAGASQLANGSAKAADGAGSLATGAGKLNRGAQTLAAGASSLSSGTSQLSSGASALNKGTSSLASGVKKLSTGAASASDGSKKLAAGTSSLSSGASSAATGASSLADGTKRIASGASQLSDGAASTREGAEKLRVAVSTMSQGFTSDNGILSGAKKASKGATELAEGLAASQATVDQLPTQLGNIATLISANDAALEGAGVPATNALRQQNAAALKQLSQLAQSGLDTKYDAAVAGAQALADKSAGLPYLAQSLQAVSSGVSTIEGQLTSTGSTTSPTLRDGIDQLAAGSKTLSTGASQSAAGASSLAAGTKKLAAGATTVDSGAQALSSGAKKLATGASSAAKGATKVSGATGKLATGASSAALGAAKVASGASQLASGTTSAVKGAGTLADGITSLAEGANKLQTGSEKATAGAQELSDKLADGTKQIPDDTATRRAARATTISAPVSVADTDLAKAEGFGEGFAPFFISLALFVGSLITWLLLRPIPSRSLAAPVSGGRIMLAGYLPAFTIGVGQVLVMLAVIHFGLGLNLANPAGVVLFTMLIAAAFLALQQMFIALFGPAAGKVVILAFLMLQLASSGGTYPVPTTAGFFQALHPWLPMSYSVTGLRQLITGGADSRLLVSIAYLVGLLVVSWVVTGVRAGRMRTWSLDRLHPSVSL</sequence>
<protein>
    <submittedName>
        <fullName evidence="8">Putative membrane protein</fullName>
    </submittedName>
</protein>
<comment type="subcellular location">
    <subcellularLocation>
        <location evidence="1">Membrane</location>
        <topology evidence="1">Multi-pass membrane protein</topology>
    </subcellularLocation>
</comment>
<feature type="transmembrane region" description="Helical" evidence="6">
    <location>
        <begin position="732"/>
        <end position="752"/>
    </location>
</feature>
<evidence type="ECO:0000256" key="5">
    <source>
        <dbReference type="SAM" id="MobiDB-lite"/>
    </source>
</evidence>
<evidence type="ECO:0000256" key="2">
    <source>
        <dbReference type="ARBA" id="ARBA00022692"/>
    </source>
</evidence>
<evidence type="ECO:0000259" key="7">
    <source>
        <dbReference type="Pfam" id="PF12698"/>
    </source>
</evidence>
<dbReference type="InterPro" id="IPR011049">
    <property type="entry name" value="Serralysin-like_metalloprot_C"/>
</dbReference>
<dbReference type="InterPro" id="IPR017501">
    <property type="entry name" value="Phage_infect_YhgE_C"/>
</dbReference>
<evidence type="ECO:0000256" key="3">
    <source>
        <dbReference type="ARBA" id="ARBA00022989"/>
    </source>
</evidence>
<dbReference type="NCBIfam" id="TIGR03057">
    <property type="entry name" value="xxxLxxG_by_4"/>
    <property type="match status" value="7"/>
</dbReference>
<dbReference type="RefSeq" id="WP_142111258.1">
    <property type="nucleotide sequence ID" value="NZ_BAAATB010000008.1"/>
</dbReference>
<dbReference type="Pfam" id="PF12698">
    <property type="entry name" value="ABC2_membrane_3"/>
    <property type="match status" value="2"/>
</dbReference>
<feature type="compositionally biased region" description="Low complexity" evidence="5">
    <location>
        <begin position="281"/>
        <end position="295"/>
    </location>
</feature>
<feature type="transmembrane region" description="Helical" evidence="6">
    <location>
        <begin position="21"/>
        <end position="42"/>
    </location>
</feature>
<dbReference type="OrthoDB" id="9811483at2"/>
<organism evidence="8 9">
    <name type="scientific">Rarobacter incanus</name>
    <dbReference type="NCBI Taxonomy" id="153494"/>
    <lineage>
        <taxon>Bacteria</taxon>
        <taxon>Bacillati</taxon>
        <taxon>Actinomycetota</taxon>
        <taxon>Actinomycetes</taxon>
        <taxon>Micrococcales</taxon>
        <taxon>Rarobacteraceae</taxon>
        <taxon>Rarobacter</taxon>
    </lineage>
</organism>
<dbReference type="GO" id="GO:0140359">
    <property type="term" value="F:ABC-type transporter activity"/>
    <property type="evidence" value="ECO:0007669"/>
    <property type="project" value="InterPro"/>
</dbReference>
<dbReference type="EMBL" id="VFNV01000001">
    <property type="protein sequence ID" value="TQK75924.1"/>
    <property type="molecule type" value="Genomic_DNA"/>
</dbReference>
<dbReference type="AlphaFoldDB" id="A0A542SMR6"/>
<dbReference type="InterPro" id="IPR023908">
    <property type="entry name" value="xxxLxxG_rpt"/>
</dbReference>
<comment type="caution">
    <text evidence="8">The sequence shown here is derived from an EMBL/GenBank/DDBJ whole genome shotgun (WGS) entry which is preliminary data.</text>
</comment>
<keyword evidence="3 6" id="KW-1133">Transmembrane helix</keyword>
<evidence type="ECO:0000256" key="4">
    <source>
        <dbReference type="ARBA" id="ARBA00023136"/>
    </source>
</evidence>
<feature type="region of interest" description="Disordered" evidence="5">
    <location>
        <begin position="271"/>
        <end position="295"/>
    </location>
</feature>
<reference evidence="8 9" key="1">
    <citation type="submission" date="2019-06" db="EMBL/GenBank/DDBJ databases">
        <title>Sequencing the genomes of 1000 actinobacteria strains.</title>
        <authorList>
            <person name="Klenk H.-P."/>
        </authorList>
    </citation>
    <scope>NUCLEOTIDE SEQUENCE [LARGE SCALE GENOMIC DNA]</scope>
    <source>
        <strain evidence="8 9">DSM 10596</strain>
    </source>
</reference>
<accession>A0A542SMR6</accession>
<dbReference type="SUPFAM" id="SSF101967">
    <property type="entry name" value="Adhesin YadA, collagen-binding domain"/>
    <property type="match status" value="1"/>
</dbReference>
<dbReference type="Proteomes" id="UP000316181">
    <property type="component" value="Unassembled WGS sequence"/>
</dbReference>
<keyword evidence="2 6" id="KW-0812">Transmembrane</keyword>
<dbReference type="InterPro" id="IPR017500">
    <property type="entry name" value="Phage_infect_YhgE_N"/>
</dbReference>
<evidence type="ECO:0000256" key="1">
    <source>
        <dbReference type="ARBA" id="ARBA00004141"/>
    </source>
</evidence>
<dbReference type="PANTHER" id="PTHR43077">
    <property type="entry name" value="TRANSPORT PERMEASE YVFS-RELATED"/>
    <property type="match status" value="1"/>
</dbReference>
<feature type="transmembrane region" description="Helical" evidence="6">
    <location>
        <begin position="664"/>
        <end position="684"/>
    </location>
</feature>
<dbReference type="NCBIfam" id="TIGR03061">
    <property type="entry name" value="pip_yhgE_Nterm"/>
    <property type="match status" value="1"/>
</dbReference>
<evidence type="ECO:0000256" key="6">
    <source>
        <dbReference type="SAM" id="Phobius"/>
    </source>
</evidence>
<dbReference type="InterPro" id="IPR051328">
    <property type="entry name" value="T7SS_ABC-Transporter"/>
</dbReference>
<gene>
    <name evidence="8" type="ORF">FB389_0568</name>
</gene>
<feature type="domain" description="ABC-2 type transporter transmembrane" evidence="7">
    <location>
        <begin position="23"/>
        <end position="161"/>
    </location>
</feature>
<feature type="transmembrane region" description="Helical" evidence="6">
    <location>
        <begin position="759"/>
        <end position="778"/>
    </location>
</feature>
<dbReference type="InterPro" id="IPR013525">
    <property type="entry name" value="ABC2_TM"/>
</dbReference>
<evidence type="ECO:0000313" key="9">
    <source>
        <dbReference type="Proteomes" id="UP000316181"/>
    </source>
</evidence>
<feature type="transmembrane region" description="Helical" evidence="6">
    <location>
        <begin position="705"/>
        <end position="726"/>
    </location>
</feature>
<evidence type="ECO:0000313" key="8">
    <source>
        <dbReference type="EMBL" id="TQK75924.1"/>
    </source>
</evidence>
<keyword evidence="4 6" id="KW-0472">Membrane</keyword>
<dbReference type="GO" id="GO:0016020">
    <property type="term" value="C:membrane"/>
    <property type="evidence" value="ECO:0007669"/>
    <property type="project" value="UniProtKB-SubCell"/>
</dbReference>
<name>A0A542SMR6_9MICO</name>
<dbReference type="PANTHER" id="PTHR43077:SF5">
    <property type="entry name" value="PHAGE INFECTION PROTEIN"/>
    <property type="match status" value="1"/>
</dbReference>
<dbReference type="NCBIfam" id="TIGR03062">
    <property type="entry name" value="pip_yhgE_Cterm"/>
    <property type="match status" value="1"/>
</dbReference>
<feature type="domain" description="ABC-2 type transporter transmembrane" evidence="7">
    <location>
        <begin position="640"/>
        <end position="839"/>
    </location>
</feature>
<feature type="transmembrane region" description="Helical" evidence="6">
    <location>
        <begin position="821"/>
        <end position="841"/>
    </location>
</feature>
<dbReference type="Gene3D" id="3.40.1710.10">
    <property type="entry name" value="abc type-2 transporter like domain"/>
    <property type="match status" value="1"/>
</dbReference>